<keyword evidence="4" id="KW-0378">Hydrolase</keyword>
<dbReference type="RefSeq" id="WP_012258513.1">
    <property type="nucleotide sequence ID" value="NC_010175.1"/>
</dbReference>
<keyword evidence="12" id="KW-1185">Reference proteome</keyword>
<dbReference type="InterPro" id="IPR015655">
    <property type="entry name" value="PP2C"/>
</dbReference>
<evidence type="ECO:0000256" key="1">
    <source>
        <dbReference type="ARBA" id="ARBA00001936"/>
    </source>
</evidence>
<feature type="domain" description="PPM-type phosphatase" evidence="10">
    <location>
        <begin position="161"/>
        <end position="413"/>
    </location>
</feature>
<dbReference type="InterPro" id="IPR036457">
    <property type="entry name" value="PPM-type-like_dom_sf"/>
</dbReference>
<proteinExistence type="predicted"/>
<dbReference type="Proteomes" id="UP000002008">
    <property type="component" value="Chromosome"/>
</dbReference>
<gene>
    <name evidence="11" type="ordered locus">Caur_2654</name>
</gene>
<evidence type="ECO:0000313" key="12">
    <source>
        <dbReference type="Proteomes" id="UP000002008"/>
    </source>
</evidence>
<dbReference type="Pfam" id="PF13240">
    <property type="entry name" value="Zn_Ribbon_1"/>
    <property type="match status" value="1"/>
</dbReference>
<dbReference type="HOGENOM" id="CLU_741544_0_0_0"/>
<dbReference type="CDD" id="cd00143">
    <property type="entry name" value="PP2Cc"/>
    <property type="match status" value="1"/>
</dbReference>
<keyword evidence="6" id="KW-0464">Manganese</keyword>
<evidence type="ECO:0000259" key="10">
    <source>
        <dbReference type="PROSITE" id="PS51746"/>
    </source>
</evidence>
<feature type="coiled-coil region" evidence="9">
    <location>
        <begin position="69"/>
        <end position="107"/>
    </location>
</feature>
<dbReference type="STRING" id="324602.Caur_2654"/>
<comment type="cofactor">
    <cofactor evidence="1">
        <name>Mn(2+)</name>
        <dbReference type="ChEBI" id="CHEBI:29035"/>
    </cofactor>
</comment>
<dbReference type="SUPFAM" id="SSF81606">
    <property type="entry name" value="PP2C-like"/>
    <property type="match status" value="1"/>
</dbReference>
<dbReference type="GO" id="GO:0007165">
    <property type="term" value="P:signal transduction"/>
    <property type="evidence" value="ECO:0000318"/>
    <property type="project" value="GO_Central"/>
</dbReference>
<evidence type="ECO:0000256" key="5">
    <source>
        <dbReference type="ARBA" id="ARBA00022912"/>
    </source>
</evidence>
<dbReference type="KEGG" id="cau:Caur_2654"/>
<keyword evidence="3" id="KW-0479">Metal-binding</keyword>
<dbReference type="EMBL" id="CP000909">
    <property type="protein sequence ID" value="ABY35860.1"/>
    <property type="molecule type" value="Genomic_DNA"/>
</dbReference>
<evidence type="ECO:0000256" key="6">
    <source>
        <dbReference type="ARBA" id="ARBA00023211"/>
    </source>
</evidence>
<dbReference type="PROSITE" id="PS51746">
    <property type="entry name" value="PPM_2"/>
    <property type="match status" value="1"/>
</dbReference>
<dbReference type="InParanoid" id="A9WJF6"/>
<evidence type="ECO:0000313" key="11">
    <source>
        <dbReference type="EMBL" id="ABY35860.1"/>
    </source>
</evidence>
<dbReference type="EnsemblBacteria" id="ABY35860">
    <property type="protein sequence ID" value="ABY35860"/>
    <property type="gene ID" value="Caur_2654"/>
</dbReference>
<comment type="catalytic activity">
    <reaction evidence="7">
        <text>O-phospho-L-seryl-[protein] + H2O = L-seryl-[protein] + phosphate</text>
        <dbReference type="Rhea" id="RHEA:20629"/>
        <dbReference type="Rhea" id="RHEA-COMP:9863"/>
        <dbReference type="Rhea" id="RHEA-COMP:11604"/>
        <dbReference type="ChEBI" id="CHEBI:15377"/>
        <dbReference type="ChEBI" id="CHEBI:29999"/>
        <dbReference type="ChEBI" id="CHEBI:43474"/>
        <dbReference type="ChEBI" id="CHEBI:83421"/>
        <dbReference type="EC" id="3.1.3.16"/>
    </reaction>
</comment>
<evidence type="ECO:0000256" key="3">
    <source>
        <dbReference type="ARBA" id="ARBA00022723"/>
    </source>
</evidence>
<dbReference type="eggNOG" id="COG0631">
    <property type="taxonomic scope" value="Bacteria"/>
</dbReference>
<dbReference type="SMART" id="SM00332">
    <property type="entry name" value="PP2Cc"/>
    <property type="match status" value="1"/>
</dbReference>
<evidence type="ECO:0000256" key="7">
    <source>
        <dbReference type="ARBA" id="ARBA00047761"/>
    </source>
</evidence>
<dbReference type="Gene3D" id="3.60.40.10">
    <property type="entry name" value="PPM-type phosphatase domain"/>
    <property type="match status" value="1"/>
</dbReference>
<organism evidence="11 12">
    <name type="scientific">Chloroflexus aurantiacus (strain ATCC 29366 / DSM 635 / J-10-fl)</name>
    <dbReference type="NCBI Taxonomy" id="324602"/>
    <lineage>
        <taxon>Bacteria</taxon>
        <taxon>Bacillati</taxon>
        <taxon>Chloroflexota</taxon>
        <taxon>Chloroflexia</taxon>
        <taxon>Chloroflexales</taxon>
        <taxon>Chloroflexineae</taxon>
        <taxon>Chloroflexaceae</taxon>
        <taxon>Chloroflexus</taxon>
    </lineage>
</organism>
<evidence type="ECO:0000256" key="2">
    <source>
        <dbReference type="ARBA" id="ARBA00013081"/>
    </source>
</evidence>
<reference evidence="12" key="1">
    <citation type="journal article" date="2011" name="BMC Genomics">
        <title>Complete genome sequence of the filamentous anoxygenic phototrophic bacterium Chloroflexus aurantiacus.</title>
        <authorList>
            <person name="Tang K.H."/>
            <person name="Barry K."/>
            <person name="Chertkov O."/>
            <person name="Dalin E."/>
            <person name="Han C.S."/>
            <person name="Hauser L.J."/>
            <person name="Honchak B.M."/>
            <person name="Karbach L.E."/>
            <person name="Land M.L."/>
            <person name="Lapidus A."/>
            <person name="Larimer F.W."/>
            <person name="Mikhailova N."/>
            <person name="Pitluck S."/>
            <person name="Pierson B.K."/>
            <person name="Blankenship R.E."/>
        </authorList>
    </citation>
    <scope>NUCLEOTIDE SEQUENCE [LARGE SCALE GENOMIC DNA]</scope>
    <source>
        <strain evidence="12">ATCC 29366 / DSM 635 / J-10-fl</strain>
    </source>
</reference>
<keyword evidence="9" id="KW-0175">Coiled coil</keyword>
<dbReference type="InterPro" id="IPR026870">
    <property type="entry name" value="Zinc_ribbon_dom"/>
</dbReference>
<comment type="catalytic activity">
    <reaction evidence="8">
        <text>O-phospho-L-threonyl-[protein] + H2O = L-threonyl-[protein] + phosphate</text>
        <dbReference type="Rhea" id="RHEA:47004"/>
        <dbReference type="Rhea" id="RHEA-COMP:11060"/>
        <dbReference type="Rhea" id="RHEA-COMP:11605"/>
        <dbReference type="ChEBI" id="CHEBI:15377"/>
        <dbReference type="ChEBI" id="CHEBI:30013"/>
        <dbReference type="ChEBI" id="CHEBI:43474"/>
        <dbReference type="ChEBI" id="CHEBI:61977"/>
        <dbReference type="EC" id="3.1.3.16"/>
    </reaction>
</comment>
<sequence length="420" mass="45105">MATHKRGQCRICGKATGAAQQVCPHCGAPLSVLPEQVIVTGERQLTLTADTISLRDLLVIVEAGVAFWRQQYENSAGVARDQAAQALNELSQILASLAQQIRQGRETVRITTRLPAQRRYPLACPHCGRGNRAGARFCVSCGAALQPPWQATPLPPPLQAEIAVRSHTGQVRSLNEDTVYAGRFSLGDEPLGYLLLVADGMGGAAAGEVASQLASETIKSFLQRELNTTLPTTDDDWLSLLRAAVQTAHRQIVAAAHSDPQRAGMGTTLTLALIIHRRAYIAHVGDSRAYLITPGTGDETPVWHQLTTDHTIVARLVDIGQLSPEEARTHPQRHILYRSLGADQPLEIDTLVQPLATGDVLMLCSDGLFNHVTDEELAQMAIVHEPGLAVSGLIDLANQRGGSDNISIVLARFTGIPATT</sequence>
<protein>
    <recommendedName>
        <fullName evidence="2">protein-serine/threonine phosphatase</fullName>
        <ecNumber evidence="2">3.1.3.16</ecNumber>
    </recommendedName>
</protein>
<dbReference type="FunCoup" id="A9WJF6">
    <property type="interactions" value="135"/>
</dbReference>
<dbReference type="AlphaFoldDB" id="A9WJF6"/>
<dbReference type="GO" id="GO:0046872">
    <property type="term" value="F:metal ion binding"/>
    <property type="evidence" value="ECO:0007669"/>
    <property type="project" value="UniProtKB-KW"/>
</dbReference>
<dbReference type="SMART" id="SM00331">
    <property type="entry name" value="PP2C_SIG"/>
    <property type="match status" value="1"/>
</dbReference>
<evidence type="ECO:0000256" key="8">
    <source>
        <dbReference type="ARBA" id="ARBA00048336"/>
    </source>
</evidence>
<dbReference type="PANTHER" id="PTHR47992">
    <property type="entry name" value="PROTEIN PHOSPHATASE"/>
    <property type="match status" value="1"/>
</dbReference>
<accession>A9WJF6</accession>
<evidence type="ECO:0000256" key="4">
    <source>
        <dbReference type="ARBA" id="ARBA00022801"/>
    </source>
</evidence>
<evidence type="ECO:0000256" key="9">
    <source>
        <dbReference type="SAM" id="Coils"/>
    </source>
</evidence>
<dbReference type="FunFam" id="3.60.40.10:FF:000002">
    <property type="entry name" value="Serine/threonine phosphatase stp"/>
    <property type="match status" value="1"/>
</dbReference>
<dbReference type="EC" id="3.1.3.16" evidence="2"/>
<name>A9WJF6_CHLAA</name>
<dbReference type="InterPro" id="IPR001932">
    <property type="entry name" value="PPM-type_phosphatase-like_dom"/>
</dbReference>
<dbReference type="Pfam" id="PF13672">
    <property type="entry name" value="PP2C_2"/>
    <property type="match status" value="1"/>
</dbReference>
<keyword evidence="5" id="KW-0904">Protein phosphatase</keyword>
<dbReference type="GO" id="GO:0004722">
    <property type="term" value="F:protein serine/threonine phosphatase activity"/>
    <property type="evidence" value="ECO:0000318"/>
    <property type="project" value="GO_Central"/>
</dbReference>
<dbReference type="PATRIC" id="fig|324602.8.peg.2991"/>